<dbReference type="GO" id="GO:0008270">
    <property type="term" value="F:zinc ion binding"/>
    <property type="evidence" value="ECO:0007669"/>
    <property type="project" value="UniProtKB-KW"/>
</dbReference>
<keyword evidence="3 5" id="KW-0863">Zinc-finger</keyword>
<evidence type="ECO:0000256" key="3">
    <source>
        <dbReference type="ARBA" id="ARBA00022771"/>
    </source>
</evidence>
<dbReference type="EMBL" id="CAJNOL010002309">
    <property type="protein sequence ID" value="CAF1487126.1"/>
    <property type="molecule type" value="Genomic_DNA"/>
</dbReference>
<keyword evidence="2" id="KW-0677">Repeat</keyword>
<dbReference type="InterPro" id="IPR000571">
    <property type="entry name" value="Znf_CCCH"/>
</dbReference>
<dbReference type="InterPro" id="IPR036855">
    <property type="entry name" value="Znf_CCCH_sf"/>
</dbReference>
<dbReference type="Proteomes" id="UP000663870">
    <property type="component" value="Unassembled WGS sequence"/>
</dbReference>
<evidence type="ECO:0000256" key="5">
    <source>
        <dbReference type="PROSITE-ProRule" id="PRU00723"/>
    </source>
</evidence>
<keyword evidence="1 5" id="KW-0479">Metal-binding</keyword>
<dbReference type="InterPro" id="IPR045877">
    <property type="entry name" value="ZFP36-like"/>
</dbReference>
<accession>A0A815S9B0</accession>
<evidence type="ECO:0000313" key="8">
    <source>
        <dbReference type="EMBL" id="CAF1487126.1"/>
    </source>
</evidence>
<gene>
    <name evidence="8" type="ORF">JXQ802_LOCUS39642</name>
</gene>
<dbReference type="AlphaFoldDB" id="A0A815S9B0"/>
<keyword evidence="4 5" id="KW-0862">Zinc</keyword>
<evidence type="ECO:0000256" key="4">
    <source>
        <dbReference type="ARBA" id="ARBA00022833"/>
    </source>
</evidence>
<proteinExistence type="predicted"/>
<dbReference type="PANTHER" id="PTHR12547">
    <property type="entry name" value="CCCH ZINC FINGER/TIS11-RELATED"/>
    <property type="match status" value="1"/>
</dbReference>
<feature type="zinc finger region" description="C3H1-type" evidence="5">
    <location>
        <begin position="79"/>
        <end position="107"/>
    </location>
</feature>
<dbReference type="FunFam" id="4.10.1000.10:FF:000001">
    <property type="entry name" value="zinc finger CCCH domain-containing protein 15-like"/>
    <property type="match status" value="1"/>
</dbReference>
<dbReference type="GO" id="GO:0003729">
    <property type="term" value="F:mRNA binding"/>
    <property type="evidence" value="ECO:0007669"/>
    <property type="project" value="InterPro"/>
</dbReference>
<dbReference type="PROSITE" id="PS50103">
    <property type="entry name" value="ZF_C3H1"/>
    <property type="match status" value="2"/>
</dbReference>
<dbReference type="FunFam" id="4.10.1000.10:FF:000002">
    <property type="entry name" value="Zinc finger protein 36, C3H1 type-like 1"/>
    <property type="match status" value="1"/>
</dbReference>
<evidence type="ECO:0000256" key="6">
    <source>
        <dbReference type="SAM" id="MobiDB-lite"/>
    </source>
</evidence>
<feature type="domain" description="C3H1-type" evidence="7">
    <location>
        <begin position="79"/>
        <end position="107"/>
    </location>
</feature>
<evidence type="ECO:0000256" key="1">
    <source>
        <dbReference type="ARBA" id="ARBA00022723"/>
    </source>
</evidence>
<sequence length="202" mass="22676">MYIHSTNQHSSCCMHNMITSIVIDKYSLSNISSTKIYSKVVGGPVLHTNSQPITTHTTTTTTTTTTADNNNNSKTLSQRYKTELCRSYHETGLCKYGEKCQFAHGYNEIRSLNRHPKYKTILCRTYHCTGYCPYGPRCHFLHDEYPDNIPCNSISTSSISPSSSFGSDIRSSVSSSRSISPMDSPIINSDNYLFLPSFLLNK</sequence>
<name>A0A815S9B0_9BILA</name>
<dbReference type="Pfam" id="PF00642">
    <property type="entry name" value="zf-CCCH"/>
    <property type="match status" value="2"/>
</dbReference>
<feature type="domain" description="C3H1-type" evidence="7">
    <location>
        <begin position="117"/>
        <end position="145"/>
    </location>
</feature>
<dbReference type="SUPFAM" id="SSF90229">
    <property type="entry name" value="CCCH zinc finger"/>
    <property type="match status" value="2"/>
</dbReference>
<dbReference type="Gene3D" id="4.10.1000.10">
    <property type="entry name" value="Zinc finger, CCCH-type"/>
    <property type="match status" value="2"/>
</dbReference>
<dbReference type="SMART" id="SM00356">
    <property type="entry name" value="ZnF_C3H1"/>
    <property type="match status" value="2"/>
</dbReference>
<evidence type="ECO:0000313" key="9">
    <source>
        <dbReference type="Proteomes" id="UP000663870"/>
    </source>
</evidence>
<evidence type="ECO:0000259" key="7">
    <source>
        <dbReference type="PROSITE" id="PS50103"/>
    </source>
</evidence>
<keyword evidence="9" id="KW-1185">Reference proteome</keyword>
<organism evidence="8 9">
    <name type="scientific">Rotaria sordida</name>
    <dbReference type="NCBI Taxonomy" id="392033"/>
    <lineage>
        <taxon>Eukaryota</taxon>
        <taxon>Metazoa</taxon>
        <taxon>Spiralia</taxon>
        <taxon>Gnathifera</taxon>
        <taxon>Rotifera</taxon>
        <taxon>Eurotatoria</taxon>
        <taxon>Bdelloidea</taxon>
        <taxon>Philodinida</taxon>
        <taxon>Philodinidae</taxon>
        <taxon>Rotaria</taxon>
    </lineage>
</organism>
<comment type="caution">
    <text evidence="8">The sequence shown here is derived from an EMBL/GenBank/DDBJ whole genome shotgun (WGS) entry which is preliminary data.</text>
</comment>
<feature type="region of interest" description="Disordered" evidence="6">
    <location>
        <begin position="51"/>
        <end position="73"/>
    </location>
</feature>
<feature type="compositionally biased region" description="Low complexity" evidence="6">
    <location>
        <begin position="54"/>
        <end position="66"/>
    </location>
</feature>
<reference evidence="8" key="1">
    <citation type="submission" date="2021-02" db="EMBL/GenBank/DDBJ databases">
        <authorList>
            <person name="Nowell W R."/>
        </authorList>
    </citation>
    <scope>NUCLEOTIDE SEQUENCE</scope>
</reference>
<evidence type="ECO:0000256" key="2">
    <source>
        <dbReference type="ARBA" id="ARBA00022737"/>
    </source>
</evidence>
<dbReference type="PANTHER" id="PTHR12547:SF18">
    <property type="entry name" value="PROTEIN TIS11"/>
    <property type="match status" value="1"/>
</dbReference>
<feature type="zinc finger region" description="C3H1-type" evidence="5">
    <location>
        <begin position="117"/>
        <end position="145"/>
    </location>
</feature>
<protein>
    <recommendedName>
        <fullName evidence="7">C3H1-type domain-containing protein</fullName>
    </recommendedName>
</protein>